<evidence type="ECO:0000259" key="2">
    <source>
        <dbReference type="Pfam" id="PF12770"/>
    </source>
</evidence>
<evidence type="ECO:0000256" key="1">
    <source>
        <dbReference type="PROSITE-ProRule" id="PRU00339"/>
    </source>
</evidence>
<keyword evidence="1" id="KW-0802">TPR repeat</keyword>
<proteinExistence type="predicted"/>
<feature type="repeat" description="TPR" evidence="1">
    <location>
        <begin position="239"/>
        <end position="272"/>
    </location>
</feature>
<gene>
    <name evidence="3" type="ORF">HC246_13830</name>
</gene>
<sequence length="882" mass="97637">MNKGLGITIAALLVGLPMQGVISEATMAQAVTEDRKVNADQLLNLGLQKYQVGQFEAALQGWQQALAVYRAIKDRQGEGKSLDNLGKAYESLGKYDEAIASHTKSLEIAKELGDRRSEAESLINLGVVYRSRGNYAQAIAYHEQGLAIAREIGDRRAEGSALGNLGMNYYAQGNYPKAIDYHEQRLVIAREINDRQGEGNAMGNLGNAYRAQGKFAKAIEYQEKRLAITRELKEVRGEGQALGFLGLVYRSLGDYPKSIEYYQQSLAIATKINDRLGKAKSLGYLGNVYYDLGDYPSAIKYHQSSLKAAQEIKDRRGEGKSLGYLGNAYEAQGKYDDAIKYYNSSLKIAREVKDIRGAGKTLSSLGSAYYHLGDYNQAITNHRSGLEIARSIKNRDGERIALSNLGLTFQKLDQPDLAIVFYKQSVNVSESIRQDIRKLDRDLQNSYLSNIEGSYRRLADLLLKQGRVMEALQILDLLKVQELEDYLKNVKGSDRSAQGVRLLAPEKAISDKLSSVSFDNSKEINSQLANQIQKLPKSEINKVPDYLQQIPQGTVLVYPLILSDRLEIILFSPNSLPISRTVQVSKEQLESLVSEFRAGLRDSSSEDYKEPAIALYKILIKPIEAELTQVKAQTILYAPDGTLRYIPLAALYDGQKWMAQRYQISNLIAYSLSDFSSKSKIMPNILAGAFGGKASEKKFGQQALPATITEVQAIANTFQNSVALIEDEFSRQATEAKFKDYNVLHFATHAEFNQGVPDNSFIIFGNGDKIGLSEIAAWQIPHVELIVLSACQTGEGKLGSGVEILGFGYQVQKAGAKTAIASLWSVDDVATQVLMKSFYQEFQKGNVSTTEALNKAQISLIRSSEFNHPKYWSAFFAIGNGL</sequence>
<feature type="repeat" description="TPR" evidence="1">
    <location>
        <begin position="359"/>
        <end position="392"/>
    </location>
</feature>
<dbReference type="SUPFAM" id="SSF48452">
    <property type="entry name" value="TPR-like"/>
    <property type="match status" value="3"/>
</dbReference>
<evidence type="ECO:0000313" key="4">
    <source>
        <dbReference type="Proteomes" id="UP000738376"/>
    </source>
</evidence>
<evidence type="ECO:0000313" key="3">
    <source>
        <dbReference type="EMBL" id="NMF59064.1"/>
    </source>
</evidence>
<feature type="repeat" description="TPR" evidence="1">
    <location>
        <begin position="119"/>
        <end position="152"/>
    </location>
</feature>
<dbReference type="InterPro" id="IPR024983">
    <property type="entry name" value="CHAT_dom"/>
</dbReference>
<feature type="repeat" description="TPR" evidence="1">
    <location>
        <begin position="79"/>
        <end position="112"/>
    </location>
</feature>
<dbReference type="RefSeq" id="WP_169363885.1">
    <property type="nucleotide sequence ID" value="NZ_JAAVJL010000001.1"/>
</dbReference>
<dbReference type="Gene3D" id="1.25.40.10">
    <property type="entry name" value="Tetratricopeptide repeat domain"/>
    <property type="match status" value="3"/>
</dbReference>
<feature type="repeat" description="TPR" evidence="1">
    <location>
        <begin position="319"/>
        <end position="352"/>
    </location>
</feature>
<dbReference type="PANTHER" id="PTHR10098:SF108">
    <property type="entry name" value="TETRATRICOPEPTIDE REPEAT PROTEIN 28"/>
    <property type="match status" value="1"/>
</dbReference>
<dbReference type="InterPro" id="IPR011990">
    <property type="entry name" value="TPR-like_helical_dom_sf"/>
</dbReference>
<reference evidence="3 4" key="1">
    <citation type="submission" date="2020-03" db="EMBL/GenBank/DDBJ databases">
        <title>Draft Genome Sequence of 2-Methylisoborneol Producing Pseudanabaena yagii Strain GIHE-NHR1 Isolated from North Han River in South Korea.</title>
        <authorList>
            <person name="Jeong J."/>
        </authorList>
    </citation>
    <scope>NUCLEOTIDE SEQUENCE [LARGE SCALE GENOMIC DNA]</scope>
    <source>
        <strain evidence="3 4">GIHE-NHR1</strain>
    </source>
</reference>
<organism evidence="3 4">
    <name type="scientific">Pseudanabaena yagii GIHE-NHR1</name>
    <dbReference type="NCBI Taxonomy" id="2722753"/>
    <lineage>
        <taxon>Bacteria</taxon>
        <taxon>Bacillati</taxon>
        <taxon>Cyanobacteriota</taxon>
        <taxon>Cyanophyceae</taxon>
        <taxon>Pseudanabaenales</taxon>
        <taxon>Pseudanabaenaceae</taxon>
        <taxon>Pseudanabaena</taxon>
        <taxon>Pseudanabaena yagii</taxon>
    </lineage>
</organism>
<keyword evidence="4" id="KW-1185">Reference proteome</keyword>
<dbReference type="InterPro" id="IPR019734">
    <property type="entry name" value="TPR_rpt"/>
</dbReference>
<dbReference type="Pfam" id="PF13424">
    <property type="entry name" value="TPR_12"/>
    <property type="match status" value="4"/>
</dbReference>
<dbReference type="SMART" id="SM00028">
    <property type="entry name" value="TPR"/>
    <property type="match status" value="10"/>
</dbReference>
<dbReference type="PROSITE" id="PS50005">
    <property type="entry name" value="TPR"/>
    <property type="match status" value="6"/>
</dbReference>
<feature type="domain" description="CHAT" evidence="2">
    <location>
        <begin position="610"/>
        <end position="880"/>
    </location>
</feature>
<dbReference type="Proteomes" id="UP000738376">
    <property type="component" value="Unassembled WGS sequence"/>
</dbReference>
<feature type="repeat" description="TPR" evidence="1">
    <location>
        <begin position="279"/>
        <end position="312"/>
    </location>
</feature>
<dbReference type="EMBL" id="JAAVJL010000001">
    <property type="protein sequence ID" value="NMF59064.1"/>
    <property type="molecule type" value="Genomic_DNA"/>
</dbReference>
<dbReference type="PANTHER" id="PTHR10098">
    <property type="entry name" value="RAPSYN-RELATED"/>
    <property type="match status" value="1"/>
</dbReference>
<name>A0ABX1LWA0_9CYAN</name>
<dbReference type="Pfam" id="PF00515">
    <property type="entry name" value="TPR_1"/>
    <property type="match status" value="1"/>
</dbReference>
<protein>
    <submittedName>
        <fullName evidence="3">Tetratricopeptide repeat protein</fullName>
    </submittedName>
</protein>
<accession>A0ABX1LWA0</accession>
<comment type="caution">
    <text evidence="3">The sequence shown here is derived from an EMBL/GenBank/DDBJ whole genome shotgun (WGS) entry which is preliminary data.</text>
</comment>
<dbReference type="Pfam" id="PF12770">
    <property type="entry name" value="CHAT"/>
    <property type="match status" value="1"/>
</dbReference>